<sequence>MRRGSRTEASNIREDPAATLTTGAGVVVVVVVVIWAVQLEYLHTNLMFPSSVSSQTFTCSRHLSPLSGSGAVQHRLNILHLRSMVIESSVNAMHSPVRLRDVGSHTGFLQGCARAAATRAAEAIRMWRDCMLLQV</sequence>
<evidence type="ECO:0000313" key="3">
    <source>
        <dbReference type="Proteomes" id="UP001328107"/>
    </source>
</evidence>
<dbReference type="Proteomes" id="UP001328107">
    <property type="component" value="Unassembled WGS sequence"/>
</dbReference>
<keyword evidence="1" id="KW-0472">Membrane</keyword>
<keyword evidence="3" id="KW-1185">Reference proteome</keyword>
<feature type="transmembrane region" description="Helical" evidence="1">
    <location>
        <begin position="20"/>
        <end position="37"/>
    </location>
</feature>
<keyword evidence="1" id="KW-1133">Transmembrane helix</keyword>
<organism evidence="2 3">
    <name type="scientific">Pristionchus mayeri</name>
    <dbReference type="NCBI Taxonomy" id="1317129"/>
    <lineage>
        <taxon>Eukaryota</taxon>
        <taxon>Metazoa</taxon>
        <taxon>Ecdysozoa</taxon>
        <taxon>Nematoda</taxon>
        <taxon>Chromadorea</taxon>
        <taxon>Rhabditida</taxon>
        <taxon>Rhabditina</taxon>
        <taxon>Diplogasteromorpha</taxon>
        <taxon>Diplogasteroidea</taxon>
        <taxon>Neodiplogasteridae</taxon>
        <taxon>Pristionchus</taxon>
    </lineage>
</organism>
<dbReference type="EMBL" id="BTRK01000006">
    <property type="protein sequence ID" value="GMR56922.1"/>
    <property type="molecule type" value="Genomic_DNA"/>
</dbReference>
<keyword evidence="1" id="KW-0812">Transmembrane</keyword>
<evidence type="ECO:0000313" key="2">
    <source>
        <dbReference type="EMBL" id="GMR56922.1"/>
    </source>
</evidence>
<proteinExistence type="predicted"/>
<gene>
    <name evidence="2" type="ORF">PMAYCL1PPCAC_27117</name>
</gene>
<accession>A0AAN5I8U9</accession>
<comment type="caution">
    <text evidence="2">The sequence shown here is derived from an EMBL/GenBank/DDBJ whole genome shotgun (WGS) entry which is preliminary data.</text>
</comment>
<reference evidence="3" key="1">
    <citation type="submission" date="2022-10" db="EMBL/GenBank/DDBJ databases">
        <title>Genome assembly of Pristionchus species.</title>
        <authorList>
            <person name="Yoshida K."/>
            <person name="Sommer R.J."/>
        </authorList>
    </citation>
    <scope>NUCLEOTIDE SEQUENCE [LARGE SCALE GENOMIC DNA]</scope>
    <source>
        <strain evidence="3">RS5460</strain>
    </source>
</reference>
<dbReference type="AlphaFoldDB" id="A0AAN5I8U9"/>
<name>A0AAN5I8U9_9BILA</name>
<evidence type="ECO:0000256" key="1">
    <source>
        <dbReference type="SAM" id="Phobius"/>
    </source>
</evidence>
<protein>
    <submittedName>
        <fullName evidence="2">Uncharacterized protein</fullName>
    </submittedName>
</protein>